<sequence>MDRLSHPSRSENDQALYIVDDWLLMSNVNVHDDMASILSFRTFVSALGNIGIFVGLHSDPCQVLWAGEDPISLAAISPDCSISTSIFMTGQFPTKLGPAILSTLQYVGEVVAVHRHGLMTGIICMTVATFGLTKSGQ</sequence>
<gene>
    <name evidence="1" type="ORF">BDW42DRAFT_23092</name>
</gene>
<evidence type="ECO:0000313" key="2">
    <source>
        <dbReference type="Proteomes" id="UP000235023"/>
    </source>
</evidence>
<dbReference type="AlphaFoldDB" id="A0A2J5HH59"/>
<dbReference type="Proteomes" id="UP000235023">
    <property type="component" value="Unassembled WGS sequence"/>
</dbReference>
<keyword evidence="2" id="KW-1185">Reference proteome</keyword>
<protein>
    <submittedName>
        <fullName evidence="1">Uncharacterized protein</fullName>
    </submittedName>
</protein>
<dbReference type="EMBL" id="KZ559622">
    <property type="protein sequence ID" value="PLN76282.1"/>
    <property type="molecule type" value="Genomic_DNA"/>
</dbReference>
<proteinExistence type="predicted"/>
<evidence type="ECO:0000313" key="1">
    <source>
        <dbReference type="EMBL" id="PLN76282.1"/>
    </source>
</evidence>
<organism evidence="1 2">
    <name type="scientific">Aspergillus taichungensis</name>
    <dbReference type="NCBI Taxonomy" id="482145"/>
    <lineage>
        <taxon>Eukaryota</taxon>
        <taxon>Fungi</taxon>
        <taxon>Dikarya</taxon>
        <taxon>Ascomycota</taxon>
        <taxon>Pezizomycotina</taxon>
        <taxon>Eurotiomycetes</taxon>
        <taxon>Eurotiomycetidae</taxon>
        <taxon>Eurotiales</taxon>
        <taxon>Aspergillaceae</taxon>
        <taxon>Aspergillus</taxon>
        <taxon>Aspergillus subgen. Circumdati</taxon>
    </lineage>
</organism>
<accession>A0A2J5HH59</accession>
<name>A0A2J5HH59_9EURO</name>
<reference evidence="2" key="1">
    <citation type="submission" date="2017-12" db="EMBL/GenBank/DDBJ databases">
        <authorList>
            <consortium name="DOE Joint Genome Institute"/>
            <person name="Mondo S.J."/>
            <person name="Kjaerbolling I."/>
            <person name="Vesth T.C."/>
            <person name="Frisvad J.C."/>
            <person name="Nybo J.L."/>
            <person name="Theobald S."/>
            <person name="Kuo A."/>
            <person name="Bowyer P."/>
            <person name="Matsuda Y."/>
            <person name="Lyhne E.K."/>
            <person name="Kogle M.E."/>
            <person name="Clum A."/>
            <person name="Lipzen A."/>
            <person name="Salamov A."/>
            <person name="Ngan C.Y."/>
            <person name="Daum C."/>
            <person name="Chiniquy J."/>
            <person name="Barry K."/>
            <person name="LaButti K."/>
            <person name="Haridas S."/>
            <person name="Simmons B.A."/>
            <person name="Magnuson J.K."/>
            <person name="Mortensen U.H."/>
            <person name="Larsen T.O."/>
            <person name="Grigoriev I.V."/>
            <person name="Baker S.E."/>
            <person name="Andersen M.R."/>
            <person name="Nordberg H.P."/>
            <person name="Cantor M.N."/>
            <person name="Hua S.X."/>
        </authorList>
    </citation>
    <scope>NUCLEOTIDE SEQUENCE [LARGE SCALE GENOMIC DNA]</scope>
    <source>
        <strain evidence="2">IBT 19404</strain>
    </source>
</reference>